<dbReference type="InterPro" id="IPR033656">
    <property type="entry name" value="HisRS_anticodon"/>
</dbReference>
<dbReference type="Pfam" id="PF13393">
    <property type="entry name" value="tRNA-synt_His"/>
    <property type="match status" value="1"/>
</dbReference>
<evidence type="ECO:0000256" key="9">
    <source>
        <dbReference type="ARBA" id="ARBA00047639"/>
    </source>
</evidence>
<dbReference type="STRING" id="1279009.ADICEAN_01663"/>
<proteinExistence type="inferred from homology"/>
<dbReference type="FunFam" id="3.30.930.10:FF:000093">
    <property type="entry name" value="Histidine--tRNA ligase"/>
    <property type="match status" value="1"/>
</dbReference>
<dbReference type="GO" id="GO:0005737">
    <property type="term" value="C:cytoplasm"/>
    <property type="evidence" value="ECO:0007669"/>
    <property type="project" value="UniProtKB-SubCell"/>
</dbReference>
<keyword evidence="5 10" id="KW-0547">Nucleotide-binding</keyword>
<dbReference type="InterPro" id="IPR006195">
    <property type="entry name" value="aa-tRNA-synth_II"/>
</dbReference>
<dbReference type="RefSeq" id="WP_009195060.1">
    <property type="nucleotide sequence ID" value="NZ_AODQ01000032.1"/>
</dbReference>
<evidence type="ECO:0000259" key="13">
    <source>
        <dbReference type="PROSITE" id="PS50862"/>
    </source>
</evidence>
<dbReference type="InterPro" id="IPR041715">
    <property type="entry name" value="HisRS-like_core"/>
</dbReference>
<evidence type="ECO:0000313" key="15">
    <source>
        <dbReference type="Proteomes" id="UP000011910"/>
    </source>
</evidence>
<evidence type="ECO:0000256" key="7">
    <source>
        <dbReference type="ARBA" id="ARBA00022917"/>
    </source>
</evidence>
<dbReference type="AlphaFoldDB" id="M7NN72"/>
<keyword evidence="6 10" id="KW-0067">ATP-binding</keyword>
<keyword evidence="3 10" id="KW-0963">Cytoplasm</keyword>
<dbReference type="SUPFAM" id="SSF55681">
    <property type="entry name" value="Class II aaRS and biotin synthetases"/>
    <property type="match status" value="1"/>
</dbReference>
<dbReference type="GO" id="GO:0004821">
    <property type="term" value="F:histidine-tRNA ligase activity"/>
    <property type="evidence" value="ECO:0007669"/>
    <property type="project" value="UniProtKB-UniRule"/>
</dbReference>
<dbReference type="OrthoDB" id="9800814at2"/>
<evidence type="ECO:0000256" key="1">
    <source>
        <dbReference type="ARBA" id="ARBA00008226"/>
    </source>
</evidence>
<dbReference type="Gene3D" id="3.40.50.800">
    <property type="entry name" value="Anticodon-binding domain"/>
    <property type="match status" value="1"/>
</dbReference>
<comment type="catalytic activity">
    <reaction evidence="9 10">
        <text>tRNA(His) + L-histidine + ATP = L-histidyl-tRNA(His) + AMP + diphosphate + H(+)</text>
        <dbReference type="Rhea" id="RHEA:17313"/>
        <dbReference type="Rhea" id="RHEA-COMP:9665"/>
        <dbReference type="Rhea" id="RHEA-COMP:9689"/>
        <dbReference type="ChEBI" id="CHEBI:15378"/>
        <dbReference type="ChEBI" id="CHEBI:30616"/>
        <dbReference type="ChEBI" id="CHEBI:33019"/>
        <dbReference type="ChEBI" id="CHEBI:57595"/>
        <dbReference type="ChEBI" id="CHEBI:78442"/>
        <dbReference type="ChEBI" id="CHEBI:78527"/>
        <dbReference type="ChEBI" id="CHEBI:456215"/>
        <dbReference type="EC" id="6.1.1.21"/>
    </reaction>
</comment>
<reference evidence="14 15" key="1">
    <citation type="journal article" date="2013" name="Genome Announc.">
        <title>Draft Genome Sequence of Cesiribacter andamanensis Strain AMV16T, Isolated from a Soil Sample from a Mud Volcano in the Andaman Islands, India.</title>
        <authorList>
            <person name="Shivaji S."/>
            <person name="Ara S."/>
            <person name="Begum Z."/>
            <person name="Srinivas T.N."/>
            <person name="Singh A."/>
            <person name="Kumar Pinnaka A."/>
        </authorList>
    </citation>
    <scope>NUCLEOTIDE SEQUENCE [LARGE SCALE GENOMIC DNA]</scope>
    <source>
        <strain evidence="14 15">AMV16</strain>
    </source>
</reference>
<dbReference type="eggNOG" id="COG0124">
    <property type="taxonomic scope" value="Bacteria"/>
</dbReference>
<feature type="binding site" evidence="11">
    <location>
        <begin position="105"/>
        <end position="107"/>
    </location>
    <ligand>
        <name>L-histidine</name>
        <dbReference type="ChEBI" id="CHEBI:57595"/>
    </ligand>
</feature>
<dbReference type="EC" id="6.1.1.21" evidence="10"/>
<dbReference type="Proteomes" id="UP000011910">
    <property type="component" value="Unassembled WGS sequence"/>
</dbReference>
<dbReference type="NCBIfam" id="TIGR00442">
    <property type="entry name" value="hisS"/>
    <property type="match status" value="1"/>
</dbReference>
<feature type="binding site" evidence="11">
    <location>
        <position position="153"/>
    </location>
    <ligand>
        <name>L-histidine</name>
        <dbReference type="ChEBI" id="CHEBI:57595"/>
    </ligand>
</feature>
<comment type="caution">
    <text evidence="14">The sequence shown here is derived from an EMBL/GenBank/DDBJ whole genome shotgun (WGS) entry which is preliminary data.</text>
</comment>
<evidence type="ECO:0000256" key="5">
    <source>
        <dbReference type="ARBA" id="ARBA00022741"/>
    </source>
</evidence>
<dbReference type="HAMAP" id="MF_00127">
    <property type="entry name" value="His_tRNA_synth"/>
    <property type="match status" value="1"/>
</dbReference>
<sequence>MAQKPSLPQGTRDFGPRQMSRRHYLFSTIRQVFEKFGFQPLETPAMENLSVLTGKYGDEGDQLLFKILNNGLNHPSKEEKARGAFEQVLQGKNDANLTERALRYDLTVPFARYVVMNQHELSFPFRRYQIQPVWRADRPQRGRYREFYQCDADVIGTDSLICEAEIVLMISEVFQKLGLQDYSIKVNNRKVLSGITEVIGAAGKETDFFVAIDKLDKIGVARVLEELQERGFSPAAIAALEPLLQKQAQGSVTLPFLQELLAQSETGTQGVAELQEMYQLLEAFGGTGAPLELDLTLARGLSYYTGAIFEVKPTSVQMGSICGGGRYDNLTGVFGLKGMSGVGISFGIDRIYDVLEELNLFPTAAESSTQVLIINFGAAEQPHALRLLAQLRQAGLRAELYPDSAKMKKQMDYANKKGIPYVMLLGEEEIKEGKTALKDMQTGSQERLSPQEAIQKIGRA</sequence>
<dbReference type="GO" id="GO:0005524">
    <property type="term" value="F:ATP binding"/>
    <property type="evidence" value="ECO:0007669"/>
    <property type="project" value="UniProtKB-UniRule"/>
</dbReference>
<accession>M7NN72</accession>
<gene>
    <name evidence="10 14" type="primary">hisS</name>
    <name evidence="14" type="ORF">ADICEAN_01663</name>
</gene>
<organism evidence="14 15">
    <name type="scientific">Cesiribacter andamanensis AMV16</name>
    <dbReference type="NCBI Taxonomy" id="1279009"/>
    <lineage>
        <taxon>Bacteria</taxon>
        <taxon>Pseudomonadati</taxon>
        <taxon>Bacteroidota</taxon>
        <taxon>Cytophagia</taxon>
        <taxon>Cytophagales</taxon>
        <taxon>Cesiribacteraceae</taxon>
        <taxon>Cesiribacter</taxon>
    </lineage>
</organism>
<dbReference type="Pfam" id="PF03129">
    <property type="entry name" value="HGTP_anticodon"/>
    <property type="match status" value="1"/>
</dbReference>
<dbReference type="PIRSF" id="PIRSF001549">
    <property type="entry name" value="His-tRNA_synth"/>
    <property type="match status" value="1"/>
</dbReference>
<dbReference type="PATRIC" id="fig|1279009.4.peg.1688"/>
<keyword evidence="15" id="KW-1185">Reference proteome</keyword>
<feature type="binding site" evidence="11">
    <location>
        <position position="149"/>
    </location>
    <ligand>
        <name>L-histidine</name>
        <dbReference type="ChEBI" id="CHEBI:57595"/>
    </ligand>
</feature>
<dbReference type="InterPro" id="IPR015807">
    <property type="entry name" value="His-tRNA-ligase"/>
</dbReference>
<comment type="subunit">
    <text evidence="2 10">Homodimer.</text>
</comment>
<evidence type="ECO:0000256" key="12">
    <source>
        <dbReference type="SAM" id="MobiDB-lite"/>
    </source>
</evidence>
<dbReference type="EMBL" id="AODQ01000032">
    <property type="protein sequence ID" value="EMR03185.1"/>
    <property type="molecule type" value="Genomic_DNA"/>
</dbReference>
<feature type="binding site" evidence="11">
    <location>
        <begin position="303"/>
        <end position="304"/>
    </location>
    <ligand>
        <name>L-histidine</name>
        <dbReference type="ChEBI" id="CHEBI:57595"/>
    </ligand>
</feature>
<dbReference type="PROSITE" id="PS50862">
    <property type="entry name" value="AA_TRNA_LIGASE_II"/>
    <property type="match status" value="1"/>
</dbReference>
<dbReference type="InterPro" id="IPR004516">
    <property type="entry name" value="HisRS/HisZ"/>
</dbReference>
<evidence type="ECO:0000256" key="8">
    <source>
        <dbReference type="ARBA" id="ARBA00023146"/>
    </source>
</evidence>
<evidence type="ECO:0000256" key="3">
    <source>
        <dbReference type="ARBA" id="ARBA00022490"/>
    </source>
</evidence>
<feature type="binding site" evidence="11">
    <location>
        <position position="299"/>
    </location>
    <ligand>
        <name>L-histidine</name>
        <dbReference type="ChEBI" id="CHEBI:57595"/>
    </ligand>
</feature>
<evidence type="ECO:0000256" key="2">
    <source>
        <dbReference type="ARBA" id="ARBA00011738"/>
    </source>
</evidence>
<dbReference type="InterPro" id="IPR036621">
    <property type="entry name" value="Anticodon-bd_dom_sf"/>
</dbReference>
<feature type="region of interest" description="Disordered" evidence="12">
    <location>
        <begin position="439"/>
        <end position="460"/>
    </location>
</feature>
<dbReference type="PANTHER" id="PTHR11476:SF7">
    <property type="entry name" value="HISTIDINE--TRNA LIGASE"/>
    <property type="match status" value="1"/>
</dbReference>
<evidence type="ECO:0000256" key="10">
    <source>
        <dbReference type="HAMAP-Rule" id="MF_00127"/>
    </source>
</evidence>
<keyword evidence="7 10" id="KW-0648">Protein biosynthesis</keyword>
<dbReference type="GO" id="GO:0006427">
    <property type="term" value="P:histidyl-tRNA aminoacylation"/>
    <property type="evidence" value="ECO:0007669"/>
    <property type="project" value="UniProtKB-UniRule"/>
</dbReference>
<dbReference type="CDD" id="cd00859">
    <property type="entry name" value="HisRS_anticodon"/>
    <property type="match status" value="1"/>
</dbReference>
<keyword evidence="8 10" id="KW-0030">Aminoacyl-tRNA synthetase</keyword>
<evidence type="ECO:0000313" key="14">
    <source>
        <dbReference type="EMBL" id="EMR03185.1"/>
    </source>
</evidence>
<protein>
    <recommendedName>
        <fullName evidence="10">Histidine--tRNA ligase</fullName>
        <ecNumber evidence="10">6.1.1.21</ecNumber>
    </recommendedName>
    <alternativeName>
        <fullName evidence="10">Histidyl-tRNA synthetase</fullName>
        <shortName evidence="10">HisRS</shortName>
    </alternativeName>
</protein>
<feature type="domain" description="Aminoacyl-transfer RNA synthetases class-II family profile" evidence="13">
    <location>
        <begin position="1"/>
        <end position="402"/>
    </location>
</feature>
<name>M7NN72_9BACT</name>
<dbReference type="PANTHER" id="PTHR11476">
    <property type="entry name" value="HISTIDYL-TRNA SYNTHETASE"/>
    <property type="match status" value="1"/>
</dbReference>
<dbReference type="Gene3D" id="3.30.930.10">
    <property type="entry name" value="Bira Bifunctional Protein, Domain 2"/>
    <property type="match status" value="1"/>
</dbReference>
<dbReference type="CDD" id="cd00773">
    <property type="entry name" value="HisRS-like_core"/>
    <property type="match status" value="1"/>
</dbReference>
<comment type="similarity">
    <text evidence="1 10">Belongs to the class-II aminoacyl-tRNA synthetase family.</text>
</comment>
<comment type="subcellular location">
    <subcellularLocation>
        <location evidence="10">Cytoplasm</location>
    </subcellularLocation>
</comment>
<evidence type="ECO:0000256" key="4">
    <source>
        <dbReference type="ARBA" id="ARBA00022598"/>
    </source>
</evidence>
<dbReference type="InterPro" id="IPR045864">
    <property type="entry name" value="aa-tRNA-synth_II/BPL/LPL"/>
</dbReference>
<keyword evidence="4 10" id="KW-0436">Ligase</keyword>
<dbReference type="SUPFAM" id="SSF52954">
    <property type="entry name" value="Class II aaRS ABD-related"/>
    <property type="match status" value="1"/>
</dbReference>
<dbReference type="InterPro" id="IPR004154">
    <property type="entry name" value="Anticodon-bd"/>
</dbReference>
<feature type="binding site" evidence="11">
    <location>
        <position position="135"/>
    </location>
    <ligand>
        <name>L-histidine</name>
        <dbReference type="ChEBI" id="CHEBI:57595"/>
    </ligand>
</feature>
<evidence type="ECO:0000256" key="11">
    <source>
        <dbReference type="PIRSR" id="PIRSR001549-1"/>
    </source>
</evidence>
<evidence type="ECO:0000256" key="6">
    <source>
        <dbReference type="ARBA" id="ARBA00022840"/>
    </source>
</evidence>